<dbReference type="InterPro" id="IPR029442">
    <property type="entry name" value="GyrI-like"/>
</dbReference>
<gene>
    <name evidence="2" type="ORF">LIZ65_06700</name>
</gene>
<proteinExistence type="predicted"/>
<dbReference type="PIRSF" id="PIRSF031644">
    <property type="entry name" value="UCP031644"/>
    <property type="match status" value="1"/>
</dbReference>
<evidence type="ECO:0000313" key="3">
    <source>
        <dbReference type="Proteomes" id="UP001299546"/>
    </source>
</evidence>
<accession>A0ABS8DFJ8</accession>
<organism evidence="2 3">
    <name type="scientific">Bariatricus massiliensis</name>
    <dbReference type="NCBI Taxonomy" id="1745713"/>
    <lineage>
        <taxon>Bacteria</taxon>
        <taxon>Bacillati</taxon>
        <taxon>Bacillota</taxon>
        <taxon>Clostridia</taxon>
        <taxon>Lachnospirales</taxon>
        <taxon>Lachnospiraceae</taxon>
        <taxon>Bariatricus</taxon>
    </lineage>
</organism>
<dbReference type="Pfam" id="PF06445">
    <property type="entry name" value="GyrI-like"/>
    <property type="match status" value="1"/>
</dbReference>
<dbReference type="Proteomes" id="UP001299546">
    <property type="component" value="Unassembled WGS sequence"/>
</dbReference>
<dbReference type="RefSeq" id="WP_066735959.1">
    <property type="nucleotide sequence ID" value="NZ_JAJCIQ010000002.1"/>
</dbReference>
<feature type="domain" description="GyrI-like small molecule binding" evidence="1">
    <location>
        <begin position="22"/>
        <end position="214"/>
    </location>
</feature>
<dbReference type="InterPro" id="IPR008319">
    <property type="entry name" value="GyrI-like_CCH_Lin2189-like"/>
</dbReference>
<sequence length="216" mass="25296">MEKKEKLDYKKEYKDLYLPKKKPMLIDVPEMLFIQVSGEGDPNTSKSYEQAMEILYGLSFTIKMSKMSGRQPEGYFEYVVPPLEGLWETDEGGFDGTHITDKSRFRWISMIRQPEFVTEEVFEWAKKELSKKKPEIDFSTTRFVAYTEGLCAQVMHVGPYDEEPATIELLENFILQEGYQNDIGDGRLHHEIYLGDPRRTKPENLRTVLRHPVKKE</sequence>
<protein>
    <submittedName>
        <fullName evidence="2">GyrI-like domain-containing protein</fullName>
    </submittedName>
</protein>
<name>A0ABS8DFJ8_9FIRM</name>
<dbReference type="InterPro" id="IPR011256">
    <property type="entry name" value="Reg_factor_effector_dom_sf"/>
</dbReference>
<dbReference type="SUPFAM" id="SSF55136">
    <property type="entry name" value="Probable bacterial effector-binding domain"/>
    <property type="match status" value="1"/>
</dbReference>
<dbReference type="Gene3D" id="3.20.80.10">
    <property type="entry name" value="Regulatory factor, effector binding domain"/>
    <property type="match status" value="1"/>
</dbReference>
<evidence type="ECO:0000313" key="2">
    <source>
        <dbReference type="EMBL" id="MCB7386974.1"/>
    </source>
</evidence>
<keyword evidence="3" id="KW-1185">Reference proteome</keyword>
<dbReference type="EMBL" id="JAJCIS010000002">
    <property type="protein sequence ID" value="MCB7386974.1"/>
    <property type="molecule type" value="Genomic_DNA"/>
</dbReference>
<reference evidence="2 3" key="1">
    <citation type="submission" date="2021-10" db="EMBL/GenBank/DDBJ databases">
        <title>Collection of gut derived symbiotic bacterial strains cultured from healthy donors.</title>
        <authorList>
            <person name="Lin H."/>
            <person name="Littmann E."/>
            <person name="Kohout C."/>
            <person name="Pamer E.G."/>
        </authorList>
    </citation>
    <scope>NUCLEOTIDE SEQUENCE [LARGE SCALE GENOMIC DNA]</scope>
    <source>
        <strain evidence="2 3">DFI.1.165</strain>
    </source>
</reference>
<evidence type="ECO:0000259" key="1">
    <source>
        <dbReference type="Pfam" id="PF06445"/>
    </source>
</evidence>
<comment type="caution">
    <text evidence="2">The sequence shown here is derived from an EMBL/GenBank/DDBJ whole genome shotgun (WGS) entry which is preliminary data.</text>
</comment>